<dbReference type="Pfam" id="PF01042">
    <property type="entry name" value="Ribonuc_L-PSP"/>
    <property type="match status" value="1"/>
</dbReference>
<keyword evidence="3" id="KW-1185">Reference proteome</keyword>
<accession>A0ABN2TDA7</accession>
<dbReference type="PANTHER" id="PTHR11803:SF58">
    <property type="entry name" value="PROTEIN HMF1-RELATED"/>
    <property type="match status" value="1"/>
</dbReference>
<dbReference type="CDD" id="cd00448">
    <property type="entry name" value="YjgF_YER057c_UK114_family"/>
    <property type="match status" value="1"/>
</dbReference>
<gene>
    <name evidence="2" type="ORF">GCM10009838_84400</name>
</gene>
<proteinExistence type="inferred from homology"/>
<protein>
    <submittedName>
        <fullName evidence="2">Uncharacterized protein</fullName>
    </submittedName>
</protein>
<evidence type="ECO:0000313" key="2">
    <source>
        <dbReference type="EMBL" id="GAA2005310.1"/>
    </source>
</evidence>
<dbReference type="Gene3D" id="3.30.1330.40">
    <property type="entry name" value="RutC-like"/>
    <property type="match status" value="1"/>
</dbReference>
<name>A0ABN2TDA7_9ACTN</name>
<dbReference type="RefSeq" id="WP_344662859.1">
    <property type="nucleotide sequence ID" value="NZ_BAAAQM010000085.1"/>
</dbReference>
<dbReference type="SUPFAM" id="SSF55298">
    <property type="entry name" value="YjgF-like"/>
    <property type="match status" value="1"/>
</dbReference>
<comment type="caution">
    <text evidence="2">The sequence shown here is derived from an EMBL/GenBank/DDBJ whole genome shotgun (WGS) entry which is preliminary data.</text>
</comment>
<reference evidence="2 3" key="1">
    <citation type="journal article" date="2019" name="Int. J. Syst. Evol. Microbiol.">
        <title>The Global Catalogue of Microorganisms (GCM) 10K type strain sequencing project: providing services to taxonomists for standard genome sequencing and annotation.</title>
        <authorList>
            <consortium name="The Broad Institute Genomics Platform"/>
            <consortium name="The Broad Institute Genome Sequencing Center for Infectious Disease"/>
            <person name="Wu L."/>
            <person name="Ma J."/>
        </authorList>
    </citation>
    <scope>NUCLEOTIDE SEQUENCE [LARGE SCALE GENOMIC DNA]</scope>
    <source>
        <strain evidence="2 3">JCM 16013</strain>
    </source>
</reference>
<evidence type="ECO:0000256" key="1">
    <source>
        <dbReference type="ARBA" id="ARBA00010552"/>
    </source>
</evidence>
<organism evidence="2 3">
    <name type="scientific">Catenulispora subtropica</name>
    <dbReference type="NCBI Taxonomy" id="450798"/>
    <lineage>
        <taxon>Bacteria</taxon>
        <taxon>Bacillati</taxon>
        <taxon>Actinomycetota</taxon>
        <taxon>Actinomycetes</taxon>
        <taxon>Catenulisporales</taxon>
        <taxon>Catenulisporaceae</taxon>
        <taxon>Catenulispora</taxon>
    </lineage>
</organism>
<dbReference type="InterPro" id="IPR035959">
    <property type="entry name" value="RutC-like_sf"/>
</dbReference>
<dbReference type="InterPro" id="IPR006175">
    <property type="entry name" value="YjgF/YER057c/UK114"/>
</dbReference>
<dbReference type="PANTHER" id="PTHR11803">
    <property type="entry name" value="2-IMINOBUTANOATE/2-IMINOPROPANOATE DEAMINASE RIDA"/>
    <property type="match status" value="1"/>
</dbReference>
<dbReference type="Proteomes" id="UP001499854">
    <property type="component" value="Unassembled WGS sequence"/>
</dbReference>
<comment type="similarity">
    <text evidence="1">Belongs to the RutC family.</text>
</comment>
<evidence type="ECO:0000313" key="3">
    <source>
        <dbReference type="Proteomes" id="UP001499854"/>
    </source>
</evidence>
<dbReference type="EMBL" id="BAAAQM010000085">
    <property type="protein sequence ID" value="GAA2005310.1"/>
    <property type="molecule type" value="Genomic_DNA"/>
</dbReference>
<sequence>MDFTEIALLRPAGLVNSPAFSHVAVVPAGAATIYVGGQNGVDADGKVVSDDIAEQSNRALDNAVTALAAVGATLANVIQWNVLFVDGVDLQAAYGAIGPRLGAAAAEAGAPPLVTGARVAALGVPGALIEVSAVAAVLPA</sequence>